<dbReference type="PATRIC" id="fig|86416.3.peg.2032"/>
<protein>
    <recommendedName>
        <fullName evidence="10">Fluoride-specific ion channel FluC</fullName>
    </recommendedName>
</protein>
<dbReference type="Proteomes" id="UP000013523">
    <property type="component" value="Chromosome"/>
</dbReference>
<dbReference type="InterPro" id="IPR003691">
    <property type="entry name" value="FluC"/>
</dbReference>
<evidence type="ECO:0000256" key="6">
    <source>
        <dbReference type="ARBA" id="ARBA00023303"/>
    </source>
</evidence>
<feature type="transmembrane region" description="Helical" evidence="10">
    <location>
        <begin position="5"/>
        <end position="21"/>
    </location>
</feature>
<name>R4K5H3_CLOPA</name>
<feature type="transmembrane region" description="Helical" evidence="10">
    <location>
        <begin position="33"/>
        <end position="55"/>
    </location>
</feature>
<dbReference type="Pfam" id="PF02537">
    <property type="entry name" value="CRCB"/>
    <property type="match status" value="1"/>
</dbReference>
<reference evidence="11 12" key="1">
    <citation type="submission" date="2012-01" db="EMBL/GenBank/DDBJ databases">
        <title>Complete sequence of chromosome of Clostridium pasteurianum BC1.</title>
        <authorList>
            <consortium name="US DOE Joint Genome Institute"/>
            <person name="Lucas S."/>
            <person name="Han J."/>
            <person name="Lapidus A."/>
            <person name="Cheng J.-F."/>
            <person name="Goodwin L."/>
            <person name="Pitluck S."/>
            <person name="Peters L."/>
            <person name="Mikhailova N."/>
            <person name="Teshima H."/>
            <person name="Detter J.C."/>
            <person name="Han C."/>
            <person name="Tapia R."/>
            <person name="Land M."/>
            <person name="Hauser L."/>
            <person name="Kyrpides N."/>
            <person name="Ivanova N."/>
            <person name="Pagani I."/>
            <person name="Dunn J."/>
            <person name="Taghavi S."/>
            <person name="Francis A."/>
            <person name="van der Lelie D."/>
            <person name="Woyke T."/>
        </authorList>
    </citation>
    <scope>NUCLEOTIDE SEQUENCE [LARGE SCALE GENOMIC DNA]</scope>
    <source>
        <strain evidence="11 12">BC1</strain>
    </source>
</reference>
<evidence type="ECO:0000256" key="4">
    <source>
        <dbReference type="ARBA" id="ARBA00022989"/>
    </source>
</evidence>
<sequence length="138" mass="15532">MKKYLYIGGFGFIGAIMRFTIKNINFQNYIGQIPINTLIINVTGSFFLAFIFGVTKERYKIKEEVKLGITTGLLGTYTTFSSLCKEEVNLITKGEYYSASMYIFLSLLLSIIAIYVATAISKSIGKKNEEIAEEYKAL</sequence>
<evidence type="ECO:0000256" key="7">
    <source>
        <dbReference type="ARBA" id="ARBA00035120"/>
    </source>
</evidence>
<evidence type="ECO:0000256" key="8">
    <source>
        <dbReference type="ARBA" id="ARBA00035585"/>
    </source>
</evidence>
<evidence type="ECO:0000313" key="12">
    <source>
        <dbReference type="Proteomes" id="UP000013523"/>
    </source>
</evidence>
<keyword evidence="10" id="KW-0915">Sodium</keyword>
<evidence type="ECO:0000256" key="3">
    <source>
        <dbReference type="ARBA" id="ARBA00022692"/>
    </source>
</evidence>
<feature type="binding site" evidence="10">
    <location>
        <position position="78"/>
    </location>
    <ligand>
        <name>Na(+)</name>
        <dbReference type="ChEBI" id="CHEBI:29101"/>
        <note>structural</note>
    </ligand>
</feature>
<evidence type="ECO:0000256" key="10">
    <source>
        <dbReference type="HAMAP-Rule" id="MF_00454"/>
    </source>
</evidence>
<dbReference type="RefSeq" id="WP_015615254.1">
    <property type="nucleotide sequence ID" value="NC_021182.1"/>
</dbReference>
<dbReference type="HOGENOM" id="CLU_114342_3_2_9"/>
<dbReference type="GO" id="GO:0062054">
    <property type="term" value="F:fluoride channel activity"/>
    <property type="evidence" value="ECO:0007669"/>
    <property type="project" value="UniProtKB-UniRule"/>
</dbReference>
<dbReference type="GO" id="GO:0005886">
    <property type="term" value="C:plasma membrane"/>
    <property type="evidence" value="ECO:0007669"/>
    <property type="project" value="UniProtKB-SubCell"/>
</dbReference>
<feature type="transmembrane region" description="Helical" evidence="10">
    <location>
        <begin position="96"/>
        <end position="117"/>
    </location>
</feature>
<dbReference type="GO" id="GO:0046872">
    <property type="term" value="F:metal ion binding"/>
    <property type="evidence" value="ECO:0007669"/>
    <property type="project" value="UniProtKB-KW"/>
</dbReference>
<dbReference type="OrthoDB" id="9815830at2"/>
<dbReference type="EMBL" id="CP003261">
    <property type="protein sequence ID" value="AGK96946.1"/>
    <property type="molecule type" value="Genomic_DNA"/>
</dbReference>
<organism evidence="11 12">
    <name type="scientific">Clostridium pasteurianum BC1</name>
    <dbReference type="NCBI Taxonomy" id="86416"/>
    <lineage>
        <taxon>Bacteria</taxon>
        <taxon>Bacillati</taxon>
        <taxon>Bacillota</taxon>
        <taxon>Clostridia</taxon>
        <taxon>Eubacteriales</taxon>
        <taxon>Clostridiaceae</taxon>
        <taxon>Clostridium</taxon>
    </lineage>
</organism>
<dbReference type="GO" id="GO:0140114">
    <property type="term" value="P:cellular detoxification of fluoride"/>
    <property type="evidence" value="ECO:0007669"/>
    <property type="project" value="UniProtKB-UniRule"/>
</dbReference>
<dbReference type="KEGG" id="cpas:Clopa_2060"/>
<keyword evidence="2 10" id="KW-1003">Cell membrane</keyword>
<comment type="activity regulation">
    <text evidence="10">Na(+) is not transported, but it plays an essential structural role and its presence is essential for fluoride channel function.</text>
</comment>
<gene>
    <name evidence="10" type="primary">fluC</name>
    <name evidence="10" type="synonym">crcB</name>
    <name evidence="11" type="ORF">Clopa_2060</name>
</gene>
<feature type="binding site" evidence="10">
    <location>
        <position position="75"/>
    </location>
    <ligand>
        <name>Na(+)</name>
        <dbReference type="ChEBI" id="CHEBI:29101"/>
        <note>structural</note>
    </ligand>
</feature>
<dbReference type="HAMAP" id="MF_00454">
    <property type="entry name" value="FluC"/>
    <property type="match status" value="1"/>
</dbReference>
<evidence type="ECO:0000313" key="11">
    <source>
        <dbReference type="EMBL" id="AGK96946.1"/>
    </source>
</evidence>
<keyword evidence="3 10" id="KW-0812">Transmembrane</keyword>
<evidence type="ECO:0000256" key="1">
    <source>
        <dbReference type="ARBA" id="ARBA00004651"/>
    </source>
</evidence>
<accession>R4K5H3</accession>
<comment type="catalytic activity">
    <reaction evidence="8">
        <text>fluoride(in) = fluoride(out)</text>
        <dbReference type="Rhea" id="RHEA:76159"/>
        <dbReference type="ChEBI" id="CHEBI:17051"/>
    </reaction>
    <physiologicalReaction direction="left-to-right" evidence="8">
        <dbReference type="Rhea" id="RHEA:76160"/>
    </physiologicalReaction>
</comment>
<evidence type="ECO:0000256" key="2">
    <source>
        <dbReference type="ARBA" id="ARBA00022475"/>
    </source>
</evidence>
<dbReference type="PANTHER" id="PTHR28259:SF1">
    <property type="entry name" value="FLUORIDE EXPORT PROTEIN 1-RELATED"/>
    <property type="match status" value="1"/>
</dbReference>
<proteinExistence type="inferred from homology"/>
<keyword evidence="10" id="KW-0479">Metal-binding</keyword>
<keyword evidence="10" id="KW-0406">Ion transport</keyword>
<dbReference type="AlphaFoldDB" id="R4K5H3"/>
<dbReference type="eggNOG" id="COG0239">
    <property type="taxonomic scope" value="Bacteria"/>
</dbReference>
<evidence type="ECO:0000256" key="5">
    <source>
        <dbReference type="ARBA" id="ARBA00023136"/>
    </source>
</evidence>
<keyword evidence="10" id="KW-0813">Transport</keyword>
<keyword evidence="5 10" id="KW-0472">Membrane</keyword>
<evidence type="ECO:0000256" key="9">
    <source>
        <dbReference type="ARBA" id="ARBA00049940"/>
    </source>
</evidence>
<keyword evidence="6 10" id="KW-0407">Ion channel</keyword>
<dbReference type="PANTHER" id="PTHR28259">
    <property type="entry name" value="FLUORIDE EXPORT PROTEIN 1-RELATED"/>
    <property type="match status" value="1"/>
</dbReference>
<comment type="function">
    <text evidence="9 10">Fluoride-specific ion channel. Important for reducing fluoride concentration in the cell, thus reducing its toxicity.</text>
</comment>
<dbReference type="STRING" id="86416.Clopa_2060"/>
<comment type="similarity">
    <text evidence="7 10">Belongs to the fluoride channel Fluc/FEX (TC 1.A.43) family.</text>
</comment>
<comment type="subcellular location">
    <subcellularLocation>
        <location evidence="1 10">Cell membrane</location>
        <topology evidence="1 10">Multi-pass membrane protein</topology>
    </subcellularLocation>
</comment>
<keyword evidence="12" id="KW-1185">Reference proteome</keyword>
<keyword evidence="4 10" id="KW-1133">Transmembrane helix</keyword>